<sequence length="285" mass="33079">MSTVKELIKLAESKLDDFNQDVNVAKVLFYHLANKQPHELYLMYDEEVDQELETKFLAGMEEYYQGRPIQYIKGVETFFGRDFKVNENVLIPRYETEELVENILYRIDDYFVDYENITLCDVGTGSGAIATSLALEESRLKVYATDISSEAVEIAKDNAMNLGANVEFMIGDMLQPLLEREIKVDIFVSNPPYIPQEQKIEAMVKDNEPHIALFGGDDGLYFYRKIFQGVRSLLNDRALLAFEMGFDQRKLMEEALQKYFPDDSYEIIKDINGKDRMLFIYHNLK</sequence>
<evidence type="ECO:0000259" key="6">
    <source>
        <dbReference type="Pfam" id="PF05175"/>
    </source>
</evidence>
<dbReference type="GO" id="GO:0102559">
    <property type="term" value="F:peptide chain release factor N(5)-glutamine methyltransferase activity"/>
    <property type="evidence" value="ECO:0007669"/>
    <property type="project" value="UniProtKB-EC"/>
</dbReference>
<dbReference type="InterPro" id="IPR019874">
    <property type="entry name" value="RF_methyltr_PrmC"/>
</dbReference>
<protein>
    <recommendedName>
        <fullName evidence="1">peptide chain release factor N(5)-glutamine methyltransferase</fullName>
        <ecNumber evidence="1">2.1.1.297</ecNumber>
    </recommendedName>
</protein>
<keyword evidence="9" id="KW-1185">Reference proteome</keyword>
<evidence type="ECO:0000313" key="8">
    <source>
        <dbReference type="EMBL" id="SET52769.1"/>
    </source>
</evidence>
<name>A0A1I0F4J6_9FIRM</name>
<dbReference type="InterPro" id="IPR040758">
    <property type="entry name" value="PrmC_N"/>
</dbReference>
<keyword evidence="3 8" id="KW-0808">Transferase</keyword>
<proteinExistence type="predicted"/>
<evidence type="ECO:0000256" key="5">
    <source>
        <dbReference type="ARBA" id="ARBA00048391"/>
    </source>
</evidence>
<evidence type="ECO:0000256" key="3">
    <source>
        <dbReference type="ARBA" id="ARBA00022679"/>
    </source>
</evidence>
<accession>A0A1I0F4J6</accession>
<dbReference type="InterPro" id="IPR004556">
    <property type="entry name" value="HemK-like"/>
</dbReference>
<evidence type="ECO:0000256" key="4">
    <source>
        <dbReference type="ARBA" id="ARBA00022691"/>
    </source>
</evidence>
<dbReference type="Gene3D" id="3.40.50.150">
    <property type="entry name" value="Vaccinia Virus protein VP39"/>
    <property type="match status" value="1"/>
</dbReference>
<gene>
    <name evidence="8" type="ORF">SAMN04489758_11643</name>
</gene>
<dbReference type="InterPro" id="IPR007848">
    <property type="entry name" value="Small_mtfrase_dom"/>
</dbReference>
<keyword evidence="4" id="KW-0949">S-adenosyl-L-methionine</keyword>
<dbReference type="GO" id="GO:0032259">
    <property type="term" value="P:methylation"/>
    <property type="evidence" value="ECO:0007669"/>
    <property type="project" value="UniProtKB-KW"/>
</dbReference>
<dbReference type="EC" id="2.1.1.297" evidence="1"/>
<dbReference type="EMBL" id="FOIN01000016">
    <property type="protein sequence ID" value="SET52769.1"/>
    <property type="molecule type" value="Genomic_DNA"/>
</dbReference>
<evidence type="ECO:0000259" key="7">
    <source>
        <dbReference type="Pfam" id="PF17827"/>
    </source>
</evidence>
<dbReference type="Pfam" id="PF05175">
    <property type="entry name" value="MTS"/>
    <property type="match status" value="1"/>
</dbReference>
<dbReference type="SUPFAM" id="SSF53335">
    <property type="entry name" value="S-adenosyl-L-methionine-dependent methyltransferases"/>
    <property type="match status" value="1"/>
</dbReference>
<dbReference type="Proteomes" id="UP000198558">
    <property type="component" value="Unassembled WGS sequence"/>
</dbReference>
<feature type="domain" description="Methyltransferase small" evidence="6">
    <location>
        <begin position="118"/>
        <end position="201"/>
    </location>
</feature>
<dbReference type="PANTHER" id="PTHR18895">
    <property type="entry name" value="HEMK METHYLTRANSFERASE"/>
    <property type="match status" value="1"/>
</dbReference>
<dbReference type="InterPro" id="IPR029063">
    <property type="entry name" value="SAM-dependent_MTases_sf"/>
</dbReference>
<dbReference type="Pfam" id="PF17827">
    <property type="entry name" value="PrmC_N"/>
    <property type="match status" value="1"/>
</dbReference>
<dbReference type="AlphaFoldDB" id="A0A1I0F4J6"/>
<evidence type="ECO:0000256" key="1">
    <source>
        <dbReference type="ARBA" id="ARBA00012771"/>
    </source>
</evidence>
<keyword evidence="2 8" id="KW-0489">Methyltransferase</keyword>
<dbReference type="RefSeq" id="WP_092354054.1">
    <property type="nucleotide sequence ID" value="NZ_FOIN01000016.1"/>
</dbReference>
<dbReference type="NCBIfam" id="TIGR00536">
    <property type="entry name" value="hemK_fam"/>
    <property type="match status" value="1"/>
</dbReference>
<comment type="catalytic activity">
    <reaction evidence="5">
        <text>L-glutaminyl-[peptide chain release factor] + S-adenosyl-L-methionine = N(5)-methyl-L-glutaminyl-[peptide chain release factor] + S-adenosyl-L-homocysteine + H(+)</text>
        <dbReference type="Rhea" id="RHEA:42896"/>
        <dbReference type="Rhea" id="RHEA-COMP:10271"/>
        <dbReference type="Rhea" id="RHEA-COMP:10272"/>
        <dbReference type="ChEBI" id="CHEBI:15378"/>
        <dbReference type="ChEBI" id="CHEBI:30011"/>
        <dbReference type="ChEBI" id="CHEBI:57856"/>
        <dbReference type="ChEBI" id="CHEBI:59789"/>
        <dbReference type="ChEBI" id="CHEBI:61891"/>
        <dbReference type="EC" id="2.1.1.297"/>
    </reaction>
</comment>
<dbReference type="GeneID" id="78288496"/>
<organism evidence="8 9">
    <name type="scientific">Thomasclavelia cocleata</name>
    <dbReference type="NCBI Taxonomy" id="69824"/>
    <lineage>
        <taxon>Bacteria</taxon>
        <taxon>Bacillati</taxon>
        <taxon>Bacillota</taxon>
        <taxon>Erysipelotrichia</taxon>
        <taxon>Erysipelotrichales</taxon>
        <taxon>Coprobacillaceae</taxon>
        <taxon>Thomasclavelia</taxon>
    </lineage>
</organism>
<dbReference type="InterPro" id="IPR050320">
    <property type="entry name" value="N5-glutamine_MTase"/>
</dbReference>
<dbReference type="NCBIfam" id="TIGR03534">
    <property type="entry name" value="RF_mod_PrmC"/>
    <property type="match status" value="1"/>
</dbReference>
<dbReference type="OrthoDB" id="9800643at2"/>
<feature type="domain" description="Release factor glutamine methyltransferase N-terminal" evidence="7">
    <location>
        <begin position="6"/>
        <end position="74"/>
    </location>
</feature>
<evidence type="ECO:0000313" key="9">
    <source>
        <dbReference type="Proteomes" id="UP000198558"/>
    </source>
</evidence>
<dbReference type="Gene3D" id="1.10.8.10">
    <property type="entry name" value="DNA helicase RuvA subunit, C-terminal domain"/>
    <property type="match status" value="1"/>
</dbReference>
<evidence type="ECO:0000256" key="2">
    <source>
        <dbReference type="ARBA" id="ARBA00022603"/>
    </source>
</evidence>
<reference evidence="9" key="1">
    <citation type="submission" date="2016-10" db="EMBL/GenBank/DDBJ databases">
        <authorList>
            <person name="Varghese N."/>
            <person name="Submissions S."/>
        </authorList>
    </citation>
    <scope>NUCLEOTIDE SEQUENCE [LARGE SCALE GENOMIC DNA]</scope>
    <source>
        <strain evidence="9">DSM 1551</strain>
    </source>
</reference>
<dbReference type="CDD" id="cd02440">
    <property type="entry name" value="AdoMet_MTases"/>
    <property type="match status" value="1"/>
</dbReference>
<dbReference type="PANTHER" id="PTHR18895:SF74">
    <property type="entry name" value="MTRF1L RELEASE FACTOR GLUTAMINE METHYLTRANSFERASE"/>
    <property type="match status" value="1"/>
</dbReference>